<reference evidence="6 7" key="1">
    <citation type="journal article" date="2018" name="Biotechnol. Biofuels">
        <title>Integrative visual omics of the white-rot fungus Polyporus brumalis exposes the biotechnological potential of its oxidative enzymes for delignifying raw plant biomass.</title>
        <authorList>
            <person name="Miyauchi S."/>
            <person name="Rancon A."/>
            <person name="Drula E."/>
            <person name="Hage H."/>
            <person name="Chaduli D."/>
            <person name="Favel A."/>
            <person name="Grisel S."/>
            <person name="Henrissat B."/>
            <person name="Herpoel-Gimbert I."/>
            <person name="Ruiz-Duenas F.J."/>
            <person name="Chevret D."/>
            <person name="Hainaut M."/>
            <person name="Lin J."/>
            <person name="Wang M."/>
            <person name="Pangilinan J."/>
            <person name="Lipzen A."/>
            <person name="Lesage-Meessen L."/>
            <person name="Navarro D."/>
            <person name="Riley R."/>
            <person name="Grigoriev I.V."/>
            <person name="Zhou S."/>
            <person name="Raouche S."/>
            <person name="Rosso M.N."/>
        </authorList>
    </citation>
    <scope>NUCLEOTIDE SEQUENCE [LARGE SCALE GENOMIC DNA]</scope>
    <source>
        <strain evidence="6 7">BRFM 1820</strain>
    </source>
</reference>
<evidence type="ECO:0000256" key="2">
    <source>
        <dbReference type="ARBA" id="ARBA00022692"/>
    </source>
</evidence>
<dbReference type="PANTHER" id="PTHR12911">
    <property type="entry name" value="SAD1/UNC-84-LIKE PROTEIN-RELATED"/>
    <property type="match status" value="1"/>
</dbReference>
<dbReference type="InterPro" id="IPR045119">
    <property type="entry name" value="SUN1-5"/>
</dbReference>
<keyword evidence="3" id="KW-1133">Transmembrane helix</keyword>
<name>A0A371DFJ6_9APHY</name>
<keyword evidence="4" id="KW-0472">Membrane</keyword>
<dbReference type="GO" id="GO:0034993">
    <property type="term" value="C:meiotic nuclear membrane microtubule tethering complex"/>
    <property type="evidence" value="ECO:0007669"/>
    <property type="project" value="TreeGrafter"/>
</dbReference>
<dbReference type="OrthoDB" id="342281at2759"/>
<gene>
    <name evidence="6" type="ORF">OH76DRAFT_1347214</name>
</gene>
<evidence type="ECO:0000259" key="5">
    <source>
        <dbReference type="PROSITE" id="PS51469"/>
    </source>
</evidence>
<dbReference type="Gene3D" id="2.60.120.260">
    <property type="entry name" value="Galactose-binding domain-like"/>
    <property type="match status" value="1"/>
</dbReference>
<dbReference type="PANTHER" id="PTHR12911:SF8">
    <property type="entry name" value="KLAROID PROTEIN-RELATED"/>
    <property type="match status" value="1"/>
</dbReference>
<evidence type="ECO:0000256" key="3">
    <source>
        <dbReference type="ARBA" id="ARBA00022989"/>
    </source>
</evidence>
<feature type="domain" description="SUN" evidence="5">
    <location>
        <begin position="11"/>
        <end position="197"/>
    </location>
</feature>
<dbReference type="EMBL" id="KZ857395">
    <property type="protein sequence ID" value="RDX51286.1"/>
    <property type="molecule type" value="Genomic_DNA"/>
</dbReference>
<dbReference type="InterPro" id="IPR012919">
    <property type="entry name" value="SUN_dom"/>
</dbReference>
<comment type="subcellular location">
    <subcellularLocation>
        <location evidence="1">Membrane</location>
    </subcellularLocation>
</comment>
<evidence type="ECO:0000256" key="1">
    <source>
        <dbReference type="ARBA" id="ARBA00004370"/>
    </source>
</evidence>
<evidence type="ECO:0000313" key="6">
    <source>
        <dbReference type="EMBL" id="RDX51286.1"/>
    </source>
</evidence>
<evidence type="ECO:0000313" key="7">
    <source>
        <dbReference type="Proteomes" id="UP000256964"/>
    </source>
</evidence>
<sequence>MLRQLGPRDYALALDGAKIVPALTTGTPPPDYGQLGRPSTHPAHVILRENLHGGRCWNMSTVDGQVGIALPEIIRPTAVAIEHLPVEIADEDGIQAPHDMRLWGLLEGRANIERHDALAPQEHISSVGPPITGGYTFVRLADFEYDVSAPGHIQAFPIDPRMRRAALEFAVFVIEVLNNWGGNATCLYRVHIHGHGVR</sequence>
<proteinExistence type="predicted"/>
<dbReference type="AlphaFoldDB" id="A0A371DFJ6"/>
<protein>
    <recommendedName>
        <fullName evidence="5">SUN domain-containing protein</fullName>
    </recommendedName>
</protein>
<accession>A0A371DFJ6</accession>
<dbReference type="PROSITE" id="PS51469">
    <property type="entry name" value="SUN"/>
    <property type="match status" value="1"/>
</dbReference>
<dbReference type="Proteomes" id="UP000256964">
    <property type="component" value="Unassembled WGS sequence"/>
</dbReference>
<keyword evidence="7" id="KW-1185">Reference proteome</keyword>
<dbReference type="GO" id="GO:0043495">
    <property type="term" value="F:protein-membrane adaptor activity"/>
    <property type="evidence" value="ECO:0007669"/>
    <property type="project" value="TreeGrafter"/>
</dbReference>
<evidence type="ECO:0000256" key="4">
    <source>
        <dbReference type="ARBA" id="ARBA00023136"/>
    </source>
</evidence>
<keyword evidence="2" id="KW-0812">Transmembrane</keyword>
<organism evidence="6 7">
    <name type="scientific">Lentinus brumalis</name>
    <dbReference type="NCBI Taxonomy" id="2498619"/>
    <lineage>
        <taxon>Eukaryota</taxon>
        <taxon>Fungi</taxon>
        <taxon>Dikarya</taxon>
        <taxon>Basidiomycota</taxon>
        <taxon>Agaricomycotina</taxon>
        <taxon>Agaricomycetes</taxon>
        <taxon>Polyporales</taxon>
        <taxon>Polyporaceae</taxon>
        <taxon>Lentinus</taxon>
    </lineage>
</organism>
<dbReference type="STRING" id="139420.A0A371DFJ6"/>
<dbReference type="Pfam" id="PF07738">
    <property type="entry name" value="Sad1_UNC"/>
    <property type="match status" value="2"/>
</dbReference>